<dbReference type="RefSeq" id="WP_290236153.1">
    <property type="nucleotide sequence ID" value="NZ_JAUFPZ010000002.1"/>
</dbReference>
<keyword evidence="1" id="KW-1133">Transmembrane helix</keyword>
<protein>
    <submittedName>
        <fullName evidence="2">Uncharacterized protein</fullName>
    </submittedName>
</protein>
<dbReference type="Proteomes" id="UP001595793">
    <property type="component" value="Unassembled WGS sequence"/>
</dbReference>
<organism evidence="2 3">
    <name type="scientific">Zunongwangia endophytica</name>
    <dbReference type="NCBI Taxonomy" id="1808945"/>
    <lineage>
        <taxon>Bacteria</taxon>
        <taxon>Pseudomonadati</taxon>
        <taxon>Bacteroidota</taxon>
        <taxon>Flavobacteriia</taxon>
        <taxon>Flavobacteriales</taxon>
        <taxon>Flavobacteriaceae</taxon>
        <taxon>Zunongwangia</taxon>
    </lineage>
</organism>
<gene>
    <name evidence="2" type="ORF">ACFOS1_03680</name>
</gene>
<evidence type="ECO:0000256" key="1">
    <source>
        <dbReference type="SAM" id="Phobius"/>
    </source>
</evidence>
<feature type="transmembrane region" description="Helical" evidence="1">
    <location>
        <begin position="196"/>
        <end position="212"/>
    </location>
</feature>
<dbReference type="EMBL" id="JBHSAS010000006">
    <property type="protein sequence ID" value="MFC4026491.1"/>
    <property type="molecule type" value="Genomic_DNA"/>
</dbReference>
<keyword evidence="1" id="KW-0812">Transmembrane</keyword>
<evidence type="ECO:0000313" key="2">
    <source>
        <dbReference type="EMBL" id="MFC4026491.1"/>
    </source>
</evidence>
<comment type="caution">
    <text evidence="2">The sequence shown here is derived from an EMBL/GenBank/DDBJ whole genome shotgun (WGS) entry which is preliminary data.</text>
</comment>
<reference evidence="3" key="1">
    <citation type="journal article" date="2019" name="Int. J. Syst. Evol. Microbiol.">
        <title>The Global Catalogue of Microorganisms (GCM) 10K type strain sequencing project: providing services to taxonomists for standard genome sequencing and annotation.</title>
        <authorList>
            <consortium name="The Broad Institute Genomics Platform"/>
            <consortium name="The Broad Institute Genome Sequencing Center for Infectious Disease"/>
            <person name="Wu L."/>
            <person name="Ma J."/>
        </authorList>
    </citation>
    <scope>NUCLEOTIDE SEQUENCE [LARGE SCALE GENOMIC DNA]</scope>
    <source>
        <strain evidence="3">CECT 9128</strain>
    </source>
</reference>
<proteinExistence type="predicted"/>
<keyword evidence="1" id="KW-0472">Membrane</keyword>
<accession>A0ABV8H889</accession>
<keyword evidence="3" id="KW-1185">Reference proteome</keyword>
<name>A0ABV8H889_9FLAO</name>
<sequence>MSMTLINFVQKSKLPTKTELEDKIKEIGYDFKFLNDFEKFDDFNQIDSIDCVLNGNQTFVEIYFNPATEIISDFPNLKKDLSDKDFGISFTSGSDELVSACISIISVGLIDLSESVVLYADEEKLYSRKMLIQDISNSLEYNTEETNRIIKKHIAENLKCKQTWKKEKRNKKLTDIVLWSLLIIGMVLMNKKIISWHIPCFLLILVLIKSIIENNKERKYR</sequence>
<evidence type="ECO:0000313" key="3">
    <source>
        <dbReference type="Proteomes" id="UP001595793"/>
    </source>
</evidence>